<dbReference type="Proteomes" id="UP000735302">
    <property type="component" value="Unassembled WGS sequence"/>
</dbReference>
<accession>A0AAV4CX79</accession>
<evidence type="ECO:0000313" key="2">
    <source>
        <dbReference type="EMBL" id="GFO36512.1"/>
    </source>
</evidence>
<organism evidence="2 3">
    <name type="scientific">Plakobranchus ocellatus</name>
    <dbReference type="NCBI Taxonomy" id="259542"/>
    <lineage>
        <taxon>Eukaryota</taxon>
        <taxon>Metazoa</taxon>
        <taxon>Spiralia</taxon>
        <taxon>Lophotrochozoa</taxon>
        <taxon>Mollusca</taxon>
        <taxon>Gastropoda</taxon>
        <taxon>Heterobranchia</taxon>
        <taxon>Euthyneura</taxon>
        <taxon>Panpulmonata</taxon>
        <taxon>Sacoglossa</taxon>
        <taxon>Placobranchoidea</taxon>
        <taxon>Plakobranchidae</taxon>
        <taxon>Plakobranchus</taxon>
    </lineage>
</organism>
<evidence type="ECO:0000313" key="3">
    <source>
        <dbReference type="Proteomes" id="UP000735302"/>
    </source>
</evidence>
<evidence type="ECO:0000256" key="1">
    <source>
        <dbReference type="SAM" id="MobiDB-lite"/>
    </source>
</evidence>
<feature type="region of interest" description="Disordered" evidence="1">
    <location>
        <begin position="64"/>
        <end position="88"/>
    </location>
</feature>
<reference evidence="2 3" key="1">
    <citation type="journal article" date="2021" name="Elife">
        <title>Chloroplast acquisition without the gene transfer in kleptoplastic sea slugs, Plakobranchus ocellatus.</title>
        <authorList>
            <person name="Maeda T."/>
            <person name="Takahashi S."/>
            <person name="Yoshida T."/>
            <person name="Shimamura S."/>
            <person name="Takaki Y."/>
            <person name="Nagai Y."/>
            <person name="Toyoda A."/>
            <person name="Suzuki Y."/>
            <person name="Arimoto A."/>
            <person name="Ishii H."/>
            <person name="Satoh N."/>
            <person name="Nishiyama T."/>
            <person name="Hasebe M."/>
            <person name="Maruyama T."/>
            <person name="Minagawa J."/>
            <person name="Obokata J."/>
            <person name="Shigenobu S."/>
        </authorList>
    </citation>
    <scope>NUCLEOTIDE SEQUENCE [LARGE SCALE GENOMIC DNA]</scope>
</reference>
<protein>
    <submittedName>
        <fullName evidence="2">Uncharacterized protein</fullName>
    </submittedName>
</protein>
<dbReference type="AlphaFoldDB" id="A0AAV4CX79"/>
<keyword evidence="3" id="KW-1185">Reference proteome</keyword>
<comment type="caution">
    <text evidence="2">The sequence shown here is derived from an EMBL/GenBank/DDBJ whole genome shotgun (WGS) entry which is preliminary data.</text>
</comment>
<proteinExistence type="predicted"/>
<sequence length="133" mass="14775">MIANVCSRQGTDDDDDDDIKTIKTHAATFVLLMGLFIIATTEDQTPKIFLKSFKQSLLRQLTSAAPEDMPENDVEERNPGIESQLDPQKNWCKTSCNTDRNCLTAAHLKRGCEPIFTSLVVQATLTCTLLTVL</sequence>
<gene>
    <name evidence="2" type="ORF">PoB_006301700</name>
</gene>
<name>A0AAV4CX79_9GAST</name>
<dbReference type="EMBL" id="BLXT01007071">
    <property type="protein sequence ID" value="GFO36512.1"/>
    <property type="molecule type" value="Genomic_DNA"/>
</dbReference>